<reference evidence="2 3" key="1">
    <citation type="submission" date="2016-07" db="EMBL/GenBank/DDBJ databases">
        <title>Pervasive Adenine N6-methylation of Active Genes in Fungi.</title>
        <authorList>
            <consortium name="DOE Joint Genome Institute"/>
            <person name="Mondo S.J."/>
            <person name="Dannebaum R.O."/>
            <person name="Kuo R.C."/>
            <person name="Labutti K."/>
            <person name="Haridas S."/>
            <person name="Kuo A."/>
            <person name="Salamov A."/>
            <person name="Ahrendt S.R."/>
            <person name="Lipzen A."/>
            <person name="Sullivan W."/>
            <person name="Andreopoulos W.B."/>
            <person name="Clum A."/>
            <person name="Lindquist E."/>
            <person name="Daum C."/>
            <person name="Ramamoorthy G.K."/>
            <person name="Gryganskyi A."/>
            <person name="Culley D."/>
            <person name="Magnuson J.K."/>
            <person name="James T.Y."/>
            <person name="O'Malley M.A."/>
            <person name="Stajich J.E."/>
            <person name="Spatafora J.W."/>
            <person name="Visel A."/>
            <person name="Grigoriev I.V."/>
        </authorList>
    </citation>
    <scope>NUCLEOTIDE SEQUENCE [LARGE SCALE GENOMIC DNA]</scope>
    <source>
        <strain evidence="2 3">CBS 115471</strain>
    </source>
</reference>
<dbReference type="AlphaFoldDB" id="A0A1Y1Z8Z9"/>
<evidence type="ECO:0000313" key="2">
    <source>
        <dbReference type="EMBL" id="ORY06752.1"/>
    </source>
</evidence>
<sequence length="172" mass="19387">FPPVPPNTTTSNTPSPIVNVYTKRVNFLRYFKHTHLLLHELQYCELLRTHPHLNLALYLGTQSRITGLVFTRYVGDLFILAEFGRLSSMNGVHCYNSIKAAMQRLRNLNMMHGDIKPGNNLMEHQGNFVLANFDSCHVLGEKLRGKAGTPGCLLEAEAASKEYDEFGLGRVK</sequence>
<dbReference type="InterPro" id="IPR011009">
    <property type="entry name" value="Kinase-like_dom_sf"/>
</dbReference>
<dbReference type="PROSITE" id="PS50011">
    <property type="entry name" value="PROTEIN_KINASE_DOM"/>
    <property type="match status" value="1"/>
</dbReference>
<evidence type="ECO:0000313" key="3">
    <source>
        <dbReference type="Proteomes" id="UP000193144"/>
    </source>
</evidence>
<comment type="caution">
    <text evidence="2">The sequence shown here is derived from an EMBL/GenBank/DDBJ whole genome shotgun (WGS) entry which is preliminary data.</text>
</comment>
<feature type="non-terminal residue" evidence="2">
    <location>
        <position position="1"/>
    </location>
</feature>
<accession>A0A1Y1Z8Z9</accession>
<dbReference type="Proteomes" id="UP000193144">
    <property type="component" value="Unassembled WGS sequence"/>
</dbReference>
<name>A0A1Y1Z8Z9_9PLEO</name>
<protein>
    <recommendedName>
        <fullName evidence="1">Protein kinase domain-containing protein</fullName>
    </recommendedName>
</protein>
<proteinExistence type="predicted"/>
<feature type="domain" description="Protein kinase" evidence="1">
    <location>
        <begin position="1"/>
        <end position="172"/>
    </location>
</feature>
<gene>
    <name evidence="2" type="ORF">BCR34DRAFT_434299</name>
</gene>
<dbReference type="OrthoDB" id="4062651at2759"/>
<evidence type="ECO:0000259" key="1">
    <source>
        <dbReference type="PROSITE" id="PS50011"/>
    </source>
</evidence>
<dbReference type="Gene3D" id="1.10.510.10">
    <property type="entry name" value="Transferase(Phosphotransferase) domain 1"/>
    <property type="match status" value="1"/>
</dbReference>
<dbReference type="InterPro" id="IPR000719">
    <property type="entry name" value="Prot_kinase_dom"/>
</dbReference>
<dbReference type="GO" id="GO:0004672">
    <property type="term" value="F:protein kinase activity"/>
    <property type="evidence" value="ECO:0007669"/>
    <property type="project" value="InterPro"/>
</dbReference>
<feature type="non-terminal residue" evidence="2">
    <location>
        <position position="172"/>
    </location>
</feature>
<dbReference type="STRING" id="1231657.A0A1Y1Z8Z9"/>
<dbReference type="EMBL" id="MCFA01000114">
    <property type="protein sequence ID" value="ORY06752.1"/>
    <property type="molecule type" value="Genomic_DNA"/>
</dbReference>
<keyword evidence="3" id="KW-1185">Reference proteome</keyword>
<dbReference type="GO" id="GO:0005524">
    <property type="term" value="F:ATP binding"/>
    <property type="evidence" value="ECO:0007669"/>
    <property type="project" value="InterPro"/>
</dbReference>
<organism evidence="2 3">
    <name type="scientific">Clohesyomyces aquaticus</name>
    <dbReference type="NCBI Taxonomy" id="1231657"/>
    <lineage>
        <taxon>Eukaryota</taxon>
        <taxon>Fungi</taxon>
        <taxon>Dikarya</taxon>
        <taxon>Ascomycota</taxon>
        <taxon>Pezizomycotina</taxon>
        <taxon>Dothideomycetes</taxon>
        <taxon>Pleosporomycetidae</taxon>
        <taxon>Pleosporales</taxon>
        <taxon>Lindgomycetaceae</taxon>
        <taxon>Clohesyomyces</taxon>
    </lineage>
</organism>
<dbReference type="SUPFAM" id="SSF56112">
    <property type="entry name" value="Protein kinase-like (PK-like)"/>
    <property type="match status" value="1"/>
</dbReference>